<reference evidence="7" key="2">
    <citation type="submission" date="2013-10" db="EMBL/GenBank/DDBJ databases">
        <authorList>
            <person name="Aslett M."/>
        </authorList>
    </citation>
    <scope>NUCLEOTIDE SEQUENCE [LARGE SCALE GENOMIC DNA]</scope>
    <source>
        <strain evidence="7">Houghton</strain>
    </source>
</reference>
<dbReference type="GO" id="GO:0022627">
    <property type="term" value="C:cytosolic small ribosomal subunit"/>
    <property type="evidence" value="ECO:0007669"/>
    <property type="project" value="TreeGrafter"/>
</dbReference>
<feature type="compositionally biased region" description="Low complexity" evidence="5">
    <location>
        <begin position="486"/>
        <end position="500"/>
    </location>
</feature>
<keyword evidence="3" id="KW-0677">Repeat</keyword>
<evidence type="ECO:0000256" key="5">
    <source>
        <dbReference type="SAM" id="MobiDB-lite"/>
    </source>
</evidence>
<accession>U6KLK5</accession>
<dbReference type="VEuPathDB" id="ToxoDB:ETH2_1322100"/>
<feature type="compositionally biased region" description="Low complexity" evidence="5">
    <location>
        <begin position="197"/>
        <end position="206"/>
    </location>
</feature>
<dbReference type="RefSeq" id="XP_013229717.1">
    <property type="nucleotide sequence ID" value="XM_013374263.1"/>
</dbReference>
<feature type="domain" description="Translation initiation factor beta propellor-like" evidence="6">
    <location>
        <begin position="240"/>
        <end position="380"/>
    </location>
</feature>
<feature type="region of interest" description="Disordered" evidence="5">
    <location>
        <begin position="439"/>
        <end position="578"/>
    </location>
</feature>
<keyword evidence="8" id="KW-1185">Reference proteome</keyword>
<feature type="region of interest" description="Disordered" evidence="5">
    <location>
        <begin position="182"/>
        <end position="206"/>
    </location>
</feature>
<evidence type="ECO:0000256" key="3">
    <source>
        <dbReference type="ARBA" id="ARBA00022737"/>
    </source>
</evidence>
<name>U6KLK5_EIMTE</name>
<protein>
    <submittedName>
        <fullName evidence="7">Eukaryotic translation initiation factor 2A, putative</fullName>
    </submittedName>
</protein>
<dbReference type="GO" id="GO:0003743">
    <property type="term" value="F:translation initiation factor activity"/>
    <property type="evidence" value="ECO:0007669"/>
    <property type="project" value="UniProtKB-KW"/>
</dbReference>
<keyword evidence="2" id="KW-0853">WD repeat</keyword>
<dbReference type="Proteomes" id="UP000030747">
    <property type="component" value="Unassembled WGS sequence"/>
</dbReference>
<dbReference type="PANTHER" id="PTHR13227:SF0">
    <property type="entry name" value="EUKARYOTIC TRANSLATION INITIATION FACTOR 2A"/>
    <property type="match status" value="1"/>
</dbReference>
<dbReference type="OMA" id="RCCAYSP"/>
<evidence type="ECO:0000256" key="4">
    <source>
        <dbReference type="ARBA" id="ARBA00022917"/>
    </source>
</evidence>
<feature type="compositionally biased region" description="Basic and acidic residues" evidence="5">
    <location>
        <begin position="530"/>
        <end position="551"/>
    </location>
</feature>
<dbReference type="GO" id="GO:0003729">
    <property type="term" value="F:mRNA binding"/>
    <property type="evidence" value="ECO:0007669"/>
    <property type="project" value="TreeGrafter"/>
</dbReference>
<dbReference type="GO" id="GO:0000049">
    <property type="term" value="F:tRNA binding"/>
    <property type="evidence" value="ECO:0007669"/>
    <property type="project" value="TreeGrafter"/>
</dbReference>
<dbReference type="InterPro" id="IPR011387">
    <property type="entry name" value="TIF2A"/>
</dbReference>
<organism evidence="7 8">
    <name type="scientific">Eimeria tenella</name>
    <name type="common">Coccidian parasite</name>
    <dbReference type="NCBI Taxonomy" id="5802"/>
    <lineage>
        <taxon>Eukaryota</taxon>
        <taxon>Sar</taxon>
        <taxon>Alveolata</taxon>
        <taxon>Apicomplexa</taxon>
        <taxon>Conoidasida</taxon>
        <taxon>Coccidia</taxon>
        <taxon>Eucoccidiorida</taxon>
        <taxon>Eimeriorina</taxon>
        <taxon>Eimeriidae</taxon>
        <taxon>Eimeria</taxon>
    </lineage>
</organism>
<keyword evidence="4" id="KW-0648">Protein biosynthesis</keyword>
<evidence type="ECO:0000256" key="1">
    <source>
        <dbReference type="ARBA" id="ARBA00022540"/>
    </source>
</evidence>
<evidence type="ECO:0000259" key="6">
    <source>
        <dbReference type="Pfam" id="PF08662"/>
    </source>
</evidence>
<dbReference type="InterPro" id="IPR013979">
    <property type="entry name" value="TIF_beta_prop-like"/>
</dbReference>
<dbReference type="EMBL" id="HG674134">
    <property type="protein sequence ID" value="CDJ38962.1"/>
    <property type="molecule type" value="Genomic_DNA"/>
</dbReference>
<dbReference type="VEuPathDB" id="ToxoDB:ETH_00029105"/>
<dbReference type="GO" id="GO:0043022">
    <property type="term" value="F:ribosome binding"/>
    <property type="evidence" value="ECO:0007669"/>
    <property type="project" value="TreeGrafter"/>
</dbReference>
<evidence type="ECO:0000313" key="7">
    <source>
        <dbReference type="EMBL" id="CDJ38962.1"/>
    </source>
</evidence>
<proteinExistence type="predicted"/>
<keyword evidence="1 7" id="KW-0396">Initiation factor</keyword>
<evidence type="ECO:0000313" key="8">
    <source>
        <dbReference type="Proteomes" id="UP000030747"/>
    </source>
</evidence>
<dbReference type="SUPFAM" id="SSF82171">
    <property type="entry name" value="DPP6 N-terminal domain-like"/>
    <property type="match status" value="1"/>
</dbReference>
<reference evidence="7" key="1">
    <citation type="submission" date="2013-10" db="EMBL/GenBank/DDBJ databases">
        <title>Genomic analysis of the causative agents of coccidiosis in chickens.</title>
        <authorList>
            <person name="Reid A.J."/>
            <person name="Blake D."/>
            <person name="Billington K."/>
            <person name="Browne H."/>
            <person name="Dunn M."/>
            <person name="Hung S."/>
            <person name="Kawahara F."/>
            <person name="Miranda-Saavedra D."/>
            <person name="Mourier T."/>
            <person name="Nagra H."/>
            <person name="Otto T.D."/>
            <person name="Rawlings N."/>
            <person name="Sanchez A."/>
            <person name="Sanders M."/>
            <person name="Subramaniam C."/>
            <person name="Tay Y."/>
            <person name="Dear P."/>
            <person name="Doerig C."/>
            <person name="Gruber A."/>
            <person name="Parkinson J."/>
            <person name="Shirley M."/>
            <person name="Wan K.L."/>
            <person name="Berriman M."/>
            <person name="Tomley F."/>
            <person name="Pain A."/>
        </authorList>
    </citation>
    <scope>NUCLEOTIDE SEQUENCE [LARGE SCALE GENOMIC DNA]</scope>
    <source>
        <strain evidence="7">Houghton</strain>
    </source>
</reference>
<feature type="compositionally biased region" description="Low complexity" evidence="5">
    <location>
        <begin position="439"/>
        <end position="465"/>
    </location>
</feature>
<dbReference type="PANTHER" id="PTHR13227">
    <property type="entry name" value="EUKARYOTIC TRANSLATION INITIATION FACTOR 2A"/>
    <property type="match status" value="1"/>
</dbReference>
<evidence type="ECO:0000256" key="2">
    <source>
        <dbReference type="ARBA" id="ARBA00022574"/>
    </source>
</evidence>
<dbReference type="GeneID" id="25254914"/>
<dbReference type="OrthoDB" id="2194683at2759"/>
<dbReference type="AlphaFoldDB" id="U6KLK5"/>
<feature type="compositionally biased region" description="Polar residues" evidence="5">
    <location>
        <begin position="552"/>
        <end position="569"/>
    </location>
</feature>
<gene>
    <name evidence="7" type="ORF">ETH_00029105</name>
</gene>
<dbReference type="Pfam" id="PF08662">
    <property type="entry name" value="eIF2A"/>
    <property type="match status" value="1"/>
</dbReference>
<sequence>MQSEFIALTREGLELHNAALDEAGAFTVEKLRSIEGVESAEWSPPGDLAAIVRNSSREKVEILDATTWEVRYAVEGPTPVSKFSFSPLGRYLLICFRFEPTQCPENLRLIETHSAKEVTRLAQRGVGELSWPPLRFTGGESFACRLVKGAVHIFSREQLESGSFSINSPLHRISSPRASAVFASPERPPSAAKDENSSNSSSSSGNSSAYCAVFSKETKGESALLEVYELGQEVKCVAKKSFFQSQEAECHWAYDGRALLLKTHTDASDLTYYGSSALYFLRCQGGYDMRIVAADEGPVHAAVWSPSTIEFAVCYSKVPATVAVYDGNSKVTSPKFRMGEGMRTSLLFCPFAKLMLWGGFGNLAGEVEVWSLRKKGIVGKTVFFSLSGALLKRVEFACLYSVQFRPLSPAAAATAAEAQKAIIDSLKVYQPGEAPLAPGAEGATKIGNLTSTGRSLSSLTQSRSGVPSVGAYKPPAARNATPRLPPGAAEAPAASNSPSKSARKRQNRKNKQEGAAQAEAVTEAGQDNSAEEKGSDAAKKDKKTETDKEQNAKQTTPAANATSDTNGSPQGEDAANDLRKAIRAVKKKLTEIERLKGRSDLNEMQRVKVSNEQKLKEELAELEKQFKSIN</sequence>